<feature type="transmembrane region" description="Helical" evidence="10">
    <location>
        <begin position="146"/>
        <end position="166"/>
    </location>
</feature>
<evidence type="ECO:0000256" key="8">
    <source>
        <dbReference type="ARBA" id="ARBA00023180"/>
    </source>
</evidence>
<feature type="transmembrane region" description="Helical" evidence="10">
    <location>
        <begin position="44"/>
        <end position="64"/>
    </location>
</feature>
<evidence type="ECO:0000256" key="1">
    <source>
        <dbReference type="ARBA" id="ARBA00004651"/>
    </source>
</evidence>
<feature type="transmembrane region" description="Helical" evidence="10">
    <location>
        <begin position="70"/>
        <end position="91"/>
    </location>
</feature>
<keyword evidence="5" id="KW-0297">G-protein coupled receptor</keyword>
<keyword evidence="7" id="KW-0675">Receptor</keyword>
<comment type="subcellular location">
    <subcellularLocation>
        <location evidence="1">Cell membrane</location>
        <topology evidence="1">Multi-pass membrane protein</topology>
    </subcellularLocation>
</comment>
<dbReference type="GO" id="GO:0004930">
    <property type="term" value="F:G protein-coupled receptor activity"/>
    <property type="evidence" value="ECO:0007669"/>
    <property type="project" value="UniProtKB-KW"/>
</dbReference>
<accession>A0A913YYS6</accession>
<evidence type="ECO:0000256" key="5">
    <source>
        <dbReference type="ARBA" id="ARBA00023040"/>
    </source>
</evidence>
<dbReference type="Proteomes" id="UP000887568">
    <property type="component" value="Unplaced"/>
</dbReference>
<evidence type="ECO:0000313" key="13">
    <source>
        <dbReference type="Proteomes" id="UP000887568"/>
    </source>
</evidence>
<evidence type="ECO:0000256" key="4">
    <source>
        <dbReference type="ARBA" id="ARBA00022989"/>
    </source>
</evidence>
<dbReference type="EnsemblMetazoa" id="XM_038188619.1">
    <property type="protein sequence ID" value="XP_038044547.1"/>
    <property type="gene ID" value="LOC119719246"/>
</dbReference>
<keyword evidence="9" id="KW-0807">Transducer</keyword>
<evidence type="ECO:0000256" key="2">
    <source>
        <dbReference type="ARBA" id="ARBA00022475"/>
    </source>
</evidence>
<name>A0A913YYS6_PATMI</name>
<evidence type="ECO:0000256" key="7">
    <source>
        <dbReference type="ARBA" id="ARBA00023170"/>
    </source>
</evidence>
<sequence>MSEEFITGVRYALTVCAVVAAVANLLVLVVFARTSRLRMKYYGLLINLTLADLFYAVMAIAFTWGESDLLFLIFISGYFVGVWTILAEAVNRYLALTFVDTARYDELVTRNRLVGICALIWVVSFAVEILPAYLAHEDVYHIIEGVVKPLVVFAFWLITAGLYFVVFRKIRRYTIHLATSSPPLQKPTEDHQVRTRLSQIRRLLVTFMLILVTSFVCWMPFSVIQMVQFFHGDLENLEAAYWMSGAIYCLAPLINPFIYWLRLDGFREGWHQMFCGCFEKESSPNIEAENTISETGL</sequence>
<feature type="transmembrane region" description="Helical" evidence="10">
    <location>
        <begin position="239"/>
        <end position="261"/>
    </location>
</feature>
<feature type="transmembrane region" description="Helical" evidence="10">
    <location>
        <begin position="203"/>
        <end position="227"/>
    </location>
</feature>
<feature type="transmembrane region" description="Helical" evidence="10">
    <location>
        <begin position="112"/>
        <end position="134"/>
    </location>
</feature>
<evidence type="ECO:0000256" key="3">
    <source>
        <dbReference type="ARBA" id="ARBA00022692"/>
    </source>
</evidence>
<evidence type="ECO:0000256" key="10">
    <source>
        <dbReference type="SAM" id="Phobius"/>
    </source>
</evidence>
<keyword evidence="4 10" id="KW-1133">Transmembrane helix</keyword>
<dbReference type="RefSeq" id="XP_038044547.1">
    <property type="nucleotide sequence ID" value="XM_038188619.1"/>
</dbReference>
<feature type="transmembrane region" description="Helical" evidence="10">
    <location>
        <begin position="12"/>
        <end position="32"/>
    </location>
</feature>
<dbReference type="InterPro" id="IPR000276">
    <property type="entry name" value="GPCR_Rhodpsn"/>
</dbReference>
<evidence type="ECO:0000259" key="11">
    <source>
        <dbReference type="PROSITE" id="PS50262"/>
    </source>
</evidence>
<dbReference type="Pfam" id="PF00001">
    <property type="entry name" value="7tm_1"/>
    <property type="match status" value="1"/>
</dbReference>
<dbReference type="OMA" id="KYALTIC"/>
<proteinExistence type="predicted"/>
<dbReference type="GO" id="GO:0005886">
    <property type="term" value="C:plasma membrane"/>
    <property type="evidence" value="ECO:0007669"/>
    <property type="project" value="UniProtKB-SubCell"/>
</dbReference>
<dbReference type="InterPro" id="IPR017452">
    <property type="entry name" value="GPCR_Rhodpsn_7TM"/>
</dbReference>
<feature type="domain" description="G-protein coupled receptors family 1 profile" evidence="11">
    <location>
        <begin position="23"/>
        <end position="259"/>
    </location>
</feature>
<dbReference type="PANTHER" id="PTHR24246">
    <property type="entry name" value="OLFACTORY RECEPTOR AND ADENOSINE RECEPTOR"/>
    <property type="match status" value="1"/>
</dbReference>
<evidence type="ECO:0000256" key="6">
    <source>
        <dbReference type="ARBA" id="ARBA00023136"/>
    </source>
</evidence>
<organism evidence="12 13">
    <name type="scientific">Patiria miniata</name>
    <name type="common">Bat star</name>
    <name type="synonym">Asterina miniata</name>
    <dbReference type="NCBI Taxonomy" id="46514"/>
    <lineage>
        <taxon>Eukaryota</taxon>
        <taxon>Metazoa</taxon>
        <taxon>Echinodermata</taxon>
        <taxon>Eleutherozoa</taxon>
        <taxon>Asterozoa</taxon>
        <taxon>Asteroidea</taxon>
        <taxon>Valvatacea</taxon>
        <taxon>Valvatida</taxon>
        <taxon>Asterinidae</taxon>
        <taxon>Patiria</taxon>
    </lineage>
</organism>
<dbReference type="SUPFAM" id="SSF81321">
    <property type="entry name" value="Family A G protein-coupled receptor-like"/>
    <property type="match status" value="1"/>
</dbReference>
<evidence type="ECO:0000313" key="12">
    <source>
        <dbReference type="EnsemblMetazoa" id="XP_038044547.1"/>
    </source>
</evidence>
<dbReference type="AlphaFoldDB" id="A0A913YYS6"/>
<dbReference type="Gene3D" id="1.20.1070.10">
    <property type="entry name" value="Rhodopsin 7-helix transmembrane proteins"/>
    <property type="match status" value="1"/>
</dbReference>
<dbReference type="PROSITE" id="PS50262">
    <property type="entry name" value="G_PROTEIN_RECEP_F1_2"/>
    <property type="match status" value="1"/>
</dbReference>
<dbReference type="PANTHER" id="PTHR24246:SF27">
    <property type="entry name" value="ADENOSINE RECEPTOR, ISOFORM A"/>
    <property type="match status" value="1"/>
</dbReference>
<dbReference type="GeneID" id="119719246"/>
<dbReference type="EnsemblMetazoa" id="XM_038188620.1">
    <property type="protein sequence ID" value="XP_038044548.1"/>
    <property type="gene ID" value="LOC119719246"/>
</dbReference>
<protein>
    <recommendedName>
        <fullName evidence="11">G-protein coupled receptors family 1 profile domain-containing protein</fullName>
    </recommendedName>
</protein>
<dbReference type="CDD" id="cd00637">
    <property type="entry name" value="7tm_classA_rhodopsin-like"/>
    <property type="match status" value="1"/>
</dbReference>
<keyword evidence="13" id="KW-1185">Reference proteome</keyword>
<keyword evidence="8" id="KW-0325">Glycoprotein</keyword>
<keyword evidence="3 10" id="KW-0812">Transmembrane</keyword>
<keyword evidence="6 10" id="KW-0472">Membrane</keyword>
<reference evidence="12" key="1">
    <citation type="submission" date="2022-11" db="UniProtKB">
        <authorList>
            <consortium name="EnsemblMetazoa"/>
        </authorList>
    </citation>
    <scope>IDENTIFICATION</scope>
</reference>
<dbReference type="PRINTS" id="PR00237">
    <property type="entry name" value="GPCRRHODOPSN"/>
</dbReference>
<evidence type="ECO:0000256" key="9">
    <source>
        <dbReference type="ARBA" id="ARBA00023224"/>
    </source>
</evidence>
<keyword evidence="2" id="KW-1003">Cell membrane</keyword>
<dbReference type="RefSeq" id="XP_038044548.1">
    <property type="nucleotide sequence ID" value="XM_038188620.1"/>
</dbReference>
<dbReference type="OrthoDB" id="5962705at2759"/>